<dbReference type="HOGENOM" id="CLU_1671232_0_0_1"/>
<reference evidence="2" key="3">
    <citation type="submission" date="2015-06" db="UniProtKB">
        <authorList>
            <consortium name="EnsemblMetazoa"/>
        </authorList>
    </citation>
    <scope>IDENTIFICATION</scope>
</reference>
<dbReference type="KEGG" id="hro:HELRODRAFT_160467"/>
<name>T1EQA3_HELRO</name>
<dbReference type="EMBL" id="KB096324">
    <property type="protein sequence ID" value="ESO06303.1"/>
    <property type="molecule type" value="Genomic_DNA"/>
</dbReference>
<organism evidence="2 3">
    <name type="scientific">Helobdella robusta</name>
    <name type="common">Californian leech</name>
    <dbReference type="NCBI Taxonomy" id="6412"/>
    <lineage>
        <taxon>Eukaryota</taxon>
        <taxon>Metazoa</taxon>
        <taxon>Spiralia</taxon>
        <taxon>Lophotrochozoa</taxon>
        <taxon>Annelida</taxon>
        <taxon>Clitellata</taxon>
        <taxon>Hirudinea</taxon>
        <taxon>Rhynchobdellida</taxon>
        <taxon>Glossiphoniidae</taxon>
        <taxon>Helobdella</taxon>
    </lineage>
</organism>
<dbReference type="AlphaFoldDB" id="T1EQA3"/>
<dbReference type="InParanoid" id="T1EQA3"/>
<dbReference type="EMBL" id="AMQM01000602">
    <property type="status" value="NOT_ANNOTATED_CDS"/>
    <property type="molecule type" value="Genomic_DNA"/>
</dbReference>
<reference evidence="1 3" key="2">
    <citation type="journal article" date="2013" name="Nature">
        <title>Insights into bilaterian evolution from three spiralian genomes.</title>
        <authorList>
            <person name="Simakov O."/>
            <person name="Marletaz F."/>
            <person name="Cho S.J."/>
            <person name="Edsinger-Gonzales E."/>
            <person name="Havlak P."/>
            <person name="Hellsten U."/>
            <person name="Kuo D.H."/>
            <person name="Larsson T."/>
            <person name="Lv J."/>
            <person name="Arendt D."/>
            <person name="Savage R."/>
            <person name="Osoegawa K."/>
            <person name="de Jong P."/>
            <person name="Grimwood J."/>
            <person name="Chapman J.A."/>
            <person name="Shapiro H."/>
            <person name="Aerts A."/>
            <person name="Otillar R.P."/>
            <person name="Terry A.Y."/>
            <person name="Boore J.L."/>
            <person name="Grigoriev I.V."/>
            <person name="Lindberg D.R."/>
            <person name="Seaver E.C."/>
            <person name="Weisblat D.A."/>
            <person name="Putnam N.H."/>
            <person name="Rokhsar D.S."/>
        </authorList>
    </citation>
    <scope>NUCLEOTIDE SEQUENCE</scope>
</reference>
<evidence type="ECO:0000313" key="1">
    <source>
        <dbReference type="EMBL" id="ESO06303.1"/>
    </source>
</evidence>
<dbReference type="EnsemblMetazoa" id="HelroT160467">
    <property type="protein sequence ID" value="HelroP160467"/>
    <property type="gene ID" value="HelroG160467"/>
</dbReference>
<gene>
    <name evidence="2" type="primary">20198753</name>
    <name evidence="1" type="ORF">HELRODRAFT_160467</name>
</gene>
<dbReference type="GeneID" id="20198753"/>
<proteinExistence type="predicted"/>
<accession>T1EQA3</accession>
<dbReference type="RefSeq" id="XP_009015671.1">
    <property type="nucleotide sequence ID" value="XM_009017423.1"/>
</dbReference>
<evidence type="ECO:0000313" key="2">
    <source>
        <dbReference type="EnsemblMetazoa" id="HelroP160467"/>
    </source>
</evidence>
<dbReference type="Proteomes" id="UP000015101">
    <property type="component" value="Unassembled WGS sequence"/>
</dbReference>
<protein>
    <submittedName>
        <fullName evidence="1 2">Uncharacterized protein</fullName>
    </submittedName>
</protein>
<keyword evidence="3" id="KW-1185">Reference proteome</keyword>
<reference evidence="3" key="1">
    <citation type="submission" date="2012-12" db="EMBL/GenBank/DDBJ databases">
        <authorList>
            <person name="Hellsten U."/>
            <person name="Grimwood J."/>
            <person name="Chapman J.A."/>
            <person name="Shapiro H."/>
            <person name="Aerts A."/>
            <person name="Otillar R.P."/>
            <person name="Terry A.Y."/>
            <person name="Boore J.L."/>
            <person name="Simakov O."/>
            <person name="Marletaz F."/>
            <person name="Cho S.-J."/>
            <person name="Edsinger-Gonzales E."/>
            <person name="Havlak P."/>
            <person name="Kuo D.-H."/>
            <person name="Larsson T."/>
            <person name="Lv J."/>
            <person name="Arendt D."/>
            <person name="Savage R."/>
            <person name="Osoegawa K."/>
            <person name="de Jong P."/>
            <person name="Lindberg D.R."/>
            <person name="Seaver E.C."/>
            <person name="Weisblat D.A."/>
            <person name="Putnam N.H."/>
            <person name="Grigoriev I.V."/>
            <person name="Rokhsar D.S."/>
        </authorList>
    </citation>
    <scope>NUCLEOTIDE SEQUENCE</scope>
</reference>
<dbReference type="CTD" id="20198753"/>
<evidence type="ECO:0000313" key="3">
    <source>
        <dbReference type="Proteomes" id="UP000015101"/>
    </source>
</evidence>
<sequence>MQTCFYIQTCHSTTPHDKVHLIQDHVDLRHLPYVSHVCTEVWYIPTPFQPQHLKAASPNFSVLTRDQTIIAAREETIVLECSFHVQQLNLFVNPLIWVKRQLNEEVKINIMRKLKEPFAGTKRFLSTMRSDPPKHTFRLTILKPRNSATNIRTASYET</sequence>